<dbReference type="PROSITE" id="PS51747">
    <property type="entry name" value="CYT_DCMP_DEAMINASES_2"/>
    <property type="match status" value="1"/>
</dbReference>
<accession>A0ABT5J8Y7</accession>
<dbReference type="PANTHER" id="PTHR11079:SF161">
    <property type="entry name" value="CMP_DCMP-TYPE DEAMINASE DOMAIN-CONTAINING PROTEIN"/>
    <property type="match status" value="1"/>
</dbReference>
<dbReference type="EMBL" id="JAQQLI010000011">
    <property type="protein sequence ID" value="MDC7785932.1"/>
    <property type="molecule type" value="Genomic_DNA"/>
</dbReference>
<evidence type="ECO:0000256" key="2">
    <source>
        <dbReference type="ARBA" id="ARBA00022833"/>
    </source>
</evidence>
<dbReference type="Proteomes" id="UP001165652">
    <property type="component" value="Unassembled WGS sequence"/>
</dbReference>
<proteinExistence type="predicted"/>
<dbReference type="InterPro" id="IPR016193">
    <property type="entry name" value="Cytidine_deaminase-like"/>
</dbReference>
<reference evidence="4" key="2">
    <citation type="submission" date="2023-02" db="EMBL/GenBank/DDBJ databases">
        <authorList>
            <person name="Rayyan A."/>
            <person name="Meyer T."/>
            <person name="Kyndt J.A."/>
        </authorList>
    </citation>
    <scope>NUCLEOTIDE SEQUENCE</scope>
    <source>
        <strain evidence="4">DSM 9987</strain>
    </source>
</reference>
<keyword evidence="2" id="KW-0862">Zinc</keyword>
<dbReference type="CDD" id="cd01285">
    <property type="entry name" value="nucleoside_deaminase"/>
    <property type="match status" value="1"/>
</dbReference>
<dbReference type="Pfam" id="PF00383">
    <property type="entry name" value="dCMP_cyt_deam_1"/>
    <property type="match status" value="1"/>
</dbReference>
<evidence type="ECO:0000256" key="1">
    <source>
        <dbReference type="ARBA" id="ARBA00022723"/>
    </source>
</evidence>
<dbReference type="PROSITE" id="PS00903">
    <property type="entry name" value="CYT_DCMP_DEAMINASES_1"/>
    <property type="match status" value="1"/>
</dbReference>
<organism evidence="4 5">
    <name type="scientific">Rhodoplanes tepidamans</name>
    <name type="common">Rhodoplanes cryptolactis</name>
    <dbReference type="NCBI Taxonomy" id="200616"/>
    <lineage>
        <taxon>Bacteria</taxon>
        <taxon>Pseudomonadati</taxon>
        <taxon>Pseudomonadota</taxon>
        <taxon>Alphaproteobacteria</taxon>
        <taxon>Hyphomicrobiales</taxon>
        <taxon>Nitrobacteraceae</taxon>
        <taxon>Rhodoplanes</taxon>
    </lineage>
</organism>
<name>A0ABT5J8Y7_RHOTP</name>
<evidence type="ECO:0000259" key="3">
    <source>
        <dbReference type="PROSITE" id="PS51747"/>
    </source>
</evidence>
<keyword evidence="1" id="KW-0479">Metal-binding</keyword>
<evidence type="ECO:0000313" key="4">
    <source>
        <dbReference type="EMBL" id="MDC7785932.1"/>
    </source>
</evidence>
<comment type="caution">
    <text evidence="4">The sequence shown here is derived from an EMBL/GenBank/DDBJ whole genome shotgun (WGS) entry which is preliminary data.</text>
</comment>
<sequence length="155" mass="16852">MDELDFMRRAIALSRDSVATGGGPFGAVVVRDGVIVGEGANRVVPDGDPTAHAEVVAIRDACRRLGTHVLDGAVVYTSCEPCPMCLSAIWWARVKEIVYANDRAGAAAIGFDDHALYEEVARPLEARVLPLRRLAAEEAAEVFRAWEAKDDKVRY</sequence>
<feature type="domain" description="CMP/dCMP-type deaminase" evidence="3">
    <location>
        <begin position="1"/>
        <end position="124"/>
    </location>
</feature>
<gene>
    <name evidence="4" type="ORF">PQJ73_09585</name>
</gene>
<dbReference type="Gene3D" id="3.40.140.10">
    <property type="entry name" value="Cytidine Deaminase, domain 2"/>
    <property type="match status" value="1"/>
</dbReference>
<dbReference type="RefSeq" id="WP_272776775.1">
    <property type="nucleotide sequence ID" value="NZ_JAQQLI010000011.1"/>
</dbReference>
<dbReference type="InterPro" id="IPR002125">
    <property type="entry name" value="CMP_dCMP_dom"/>
</dbReference>
<reference evidence="4" key="1">
    <citation type="journal article" date="2023" name="Microbiol Resour">
        <title>Genome Sequences of Rhodoplanes serenus and Two Thermotolerant Strains, Rhodoplanes tepidamans and 'Rhodoplanes cryptolactis,' Further Refine the Genus.</title>
        <authorList>
            <person name="Rayyan A.A."/>
            <person name="Kyndt J.A."/>
        </authorList>
    </citation>
    <scope>NUCLEOTIDE SEQUENCE</scope>
    <source>
        <strain evidence="4">DSM 9987</strain>
    </source>
</reference>
<protein>
    <submittedName>
        <fullName evidence="4">Nucleoside deaminase</fullName>
    </submittedName>
</protein>
<dbReference type="PANTHER" id="PTHR11079">
    <property type="entry name" value="CYTOSINE DEAMINASE FAMILY MEMBER"/>
    <property type="match status" value="1"/>
</dbReference>
<evidence type="ECO:0000313" key="5">
    <source>
        <dbReference type="Proteomes" id="UP001165652"/>
    </source>
</evidence>
<dbReference type="SUPFAM" id="SSF53927">
    <property type="entry name" value="Cytidine deaminase-like"/>
    <property type="match status" value="1"/>
</dbReference>
<keyword evidence="5" id="KW-1185">Reference proteome</keyword>
<dbReference type="InterPro" id="IPR016192">
    <property type="entry name" value="APOBEC/CMP_deaminase_Zn-bd"/>
</dbReference>